<feature type="transmembrane region" description="Helical" evidence="7">
    <location>
        <begin position="310"/>
        <end position="336"/>
    </location>
</feature>
<dbReference type="RefSeq" id="WP_066856559.1">
    <property type="nucleotide sequence ID" value="NZ_JXMS01000022.1"/>
</dbReference>
<evidence type="ECO:0000313" key="9">
    <source>
        <dbReference type="EMBL" id="OBQ46534.1"/>
    </source>
</evidence>
<dbReference type="PANTHER" id="PTHR43163">
    <property type="entry name" value="DIPEPTIDE TRANSPORT SYSTEM PERMEASE PROTEIN DPPB-RELATED"/>
    <property type="match status" value="1"/>
</dbReference>
<dbReference type="Pfam" id="PF00528">
    <property type="entry name" value="BPD_transp_1"/>
    <property type="match status" value="1"/>
</dbReference>
<reference evidence="9 10" key="1">
    <citation type="submission" date="2015-01" db="EMBL/GenBank/DDBJ databases">
        <title>Desulfovibrio sp. JC271 draft genome sequence.</title>
        <authorList>
            <person name="Shivani Y."/>
            <person name="Subhash Y."/>
            <person name="Sasikala C."/>
            <person name="Ramana C.V."/>
        </authorList>
    </citation>
    <scope>NUCLEOTIDE SEQUENCE [LARGE SCALE GENOMIC DNA]</scope>
    <source>
        <strain evidence="9 10">JC271</strain>
    </source>
</reference>
<evidence type="ECO:0000256" key="2">
    <source>
        <dbReference type="ARBA" id="ARBA00022448"/>
    </source>
</evidence>
<dbReference type="InterPro" id="IPR035906">
    <property type="entry name" value="MetI-like_sf"/>
</dbReference>
<dbReference type="AlphaFoldDB" id="A0A1B7XAZ1"/>
<evidence type="ECO:0000256" key="4">
    <source>
        <dbReference type="ARBA" id="ARBA00022692"/>
    </source>
</evidence>
<dbReference type="PROSITE" id="PS50928">
    <property type="entry name" value="ABC_TM1"/>
    <property type="match status" value="1"/>
</dbReference>
<evidence type="ECO:0000313" key="10">
    <source>
        <dbReference type="Proteomes" id="UP000091979"/>
    </source>
</evidence>
<dbReference type="PANTHER" id="PTHR43163:SF6">
    <property type="entry name" value="DIPEPTIDE TRANSPORT SYSTEM PERMEASE PROTEIN DPPB-RELATED"/>
    <property type="match status" value="1"/>
</dbReference>
<dbReference type="GO" id="GO:0005886">
    <property type="term" value="C:plasma membrane"/>
    <property type="evidence" value="ECO:0007669"/>
    <property type="project" value="UniProtKB-SubCell"/>
</dbReference>
<name>A0A1B7XAZ1_9BACT</name>
<dbReference type="Pfam" id="PF19300">
    <property type="entry name" value="BPD_transp_1_N"/>
    <property type="match status" value="1"/>
</dbReference>
<dbReference type="OrthoDB" id="9778910at2"/>
<keyword evidence="10" id="KW-1185">Reference proteome</keyword>
<evidence type="ECO:0000256" key="1">
    <source>
        <dbReference type="ARBA" id="ARBA00004651"/>
    </source>
</evidence>
<comment type="similarity">
    <text evidence="7">Belongs to the binding-protein-dependent transport system permease family.</text>
</comment>
<protein>
    <submittedName>
        <fullName evidence="9">Peptide ABC transporter permease</fullName>
    </submittedName>
</protein>
<dbReference type="InterPro" id="IPR000515">
    <property type="entry name" value="MetI-like"/>
</dbReference>
<comment type="subcellular location">
    <subcellularLocation>
        <location evidence="1 7">Cell membrane</location>
        <topology evidence="1 7">Multi-pass membrane protein</topology>
    </subcellularLocation>
</comment>
<evidence type="ECO:0000259" key="8">
    <source>
        <dbReference type="PROSITE" id="PS50928"/>
    </source>
</evidence>
<organism evidence="9 10">
    <name type="scientific">Halodesulfovibrio spirochaetisodalis</name>
    <dbReference type="NCBI Taxonomy" id="1560234"/>
    <lineage>
        <taxon>Bacteria</taxon>
        <taxon>Pseudomonadati</taxon>
        <taxon>Thermodesulfobacteriota</taxon>
        <taxon>Desulfovibrionia</taxon>
        <taxon>Desulfovibrionales</taxon>
        <taxon>Desulfovibrionaceae</taxon>
        <taxon>Halodesulfovibrio</taxon>
    </lineage>
</organism>
<dbReference type="CDD" id="cd06261">
    <property type="entry name" value="TM_PBP2"/>
    <property type="match status" value="1"/>
</dbReference>
<feature type="domain" description="ABC transmembrane type-1" evidence="8">
    <location>
        <begin position="96"/>
        <end position="333"/>
    </location>
</feature>
<comment type="caution">
    <text evidence="9">The sequence shown here is derived from an EMBL/GenBank/DDBJ whole genome shotgun (WGS) entry which is preliminary data.</text>
</comment>
<feature type="transmembrane region" description="Helical" evidence="7">
    <location>
        <begin position="135"/>
        <end position="160"/>
    </location>
</feature>
<keyword evidence="3" id="KW-1003">Cell membrane</keyword>
<keyword evidence="6 7" id="KW-0472">Membrane</keyword>
<keyword evidence="5 7" id="KW-1133">Transmembrane helix</keyword>
<dbReference type="STRING" id="1560234.SP90_12165"/>
<sequence length="343" mass="38420">MTAYIIRRLLFLVFVLFGVSILIFGLLSTFSPERRAAAYVTTPQQAENIPLIIKEYGLDKPIYVQYGKWIQQVAQGNLGWSLVAARPVAKAFWNYFPTTLELNLFASPLVVIVGIWLGTMSGVYRDSFFDHSTRIAAIVGWSLPTFLFALILLMIFYGYLDLFSPGILSSELALWVANNPDQFVRYTGMYSIDGLLNGRPDITLNALNHLVLPVLTQVIVVVALLMRVMRSGMIEEMSKDYVITAKAKGADFKTIYQKHAKRNALIPVITVAGQLVALSMEGSIAVEVVFNRQGMGWWLAESATQLDMPVLMSVCMFVGLVFVISNLIIDIMYAYVDPRIRLH</sequence>
<keyword evidence="2 7" id="KW-0813">Transport</keyword>
<dbReference type="GO" id="GO:0055085">
    <property type="term" value="P:transmembrane transport"/>
    <property type="evidence" value="ECO:0007669"/>
    <property type="project" value="InterPro"/>
</dbReference>
<evidence type="ECO:0000256" key="6">
    <source>
        <dbReference type="ARBA" id="ARBA00023136"/>
    </source>
</evidence>
<dbReference type="SUPFAM" id="SSF161098">
    <property type="entry name" value="MetI-like"/>
    <property type="match status" value="1"/>
</dbReference>
<evidence type="ECO:0000256" key="3">
    <source>
        <dbReference type="ARBA" id="ARBA00022475"/>
    </source>
</evidence>
<evidence type="ECO:0000256" key="7">
    <source>
        <dbReference type="RuleBase" id="RU363032"/>
    </source>
</evidence>
<dbReference type="Proteomes" id="UP000091979">
    <property type="component" value="Unassembled WGS sequence"/>
</dbReference>
<dbReference type="PATRIC" id="fig|1560234.3.peg.1525"/>
<feature type="transmembrane region" description="Helical" evidence="7">
    <location>
        <begin position="264"/>
        <end position="290"/>
    </location>
</feature>
<feature type="transmembrane region" description="Helical" evidence="7">
    <location>
        <begin position="9"/>
        <end position="30"/>
    </location>
</feature>
<feature type="transmembrane region" description="Helical" evidence="7">
    <location>
        <begin position="210"/>
        <end position="229"/>
    </location>
</feature>
<accession>A0A1B7XAZ1</accession>
<keyword evidence="4 7" id="KW-0812">Transmembrane</keyword>
<dbReference type="Gene3D" id="1.10.3720.10">
    <property type="entry name" value="MetI-like"/>
    <property type="match status" value="1"/>
</dbReference>
<proteinExistence type="inferred from homology"/>
<dbReference type="EMBL" id="JXMS01000022">
    <property type="protein sequence ID" value="OBQ46534.1"/>
    <property type="molecule type" value="Genomic_DNA"/>
</dbReference>
<gene>
    <name evidence="9" type="ORF">SP90_12165</name>
</gene>
<evidence type="ECO:0000256" key="5">
    <source>
        <dbReference type="ARBA" id="ARBA00022989"/>
    </source>
</evidence>
<feature type="transmembrane region" description="Helical" evidence="7">
    <location>
        <begin position="102"/>
        <end position="123"/>
    </location>
</feature>
<dbReference type="InterPro" id="IPR045621">
    <property type="entry name" value="BPD_transp_1_N"/>
</dbReference>